<dbReference type="RefSeq" id="WP_010361757.1">
    <property type="nucleotide sequence ID" value="NZ_AHBZ03000027.1"/>
</dbReference>
<dbReference type="Proteomes" id="UP000016487">
    <property type="component" value="Unassembled WGS sequence"/>
</dbReference>
<dbReference type="EMBL" id="AHBZ03000027">
    <property type="protein sequence ID" value="KAF7764461.1"/>
    <property type="molecule type" value="Genomic_DNA"/>
</dbReference>
<name>A0AAD4FPW8_9GAMM</name>
<dbReference type="PROSITE" id="PS01124">
    <property type="entry name" value="HTH_ARAC_FAMILY_2"/>
    <property type="match status" value="1"/>
</dbReference>
<dbReference type="PANTHER" id="PTHR40055:SF1">
    <property type="entry name" value="TRANSCRIPTIONAL REGULATOR YGIV-RELATED"/>
    <property type="match status" value="1"/>
</dbReference>
<dbReference type="InterPro" id="IPR011256">
    <property type="entry name" value="Reg_factor_effector_dom_sf"/>
</dbReference>
<dbReference type="SUPFAM" id="SSF46689">
    <property type="entry name" value="Homeodomain-like"/>
    <property type="match status" value="2"/>
</dbReference>
<accession>A0AAD4FPW8</accession>
<dbReference type="PANTHER" id="PTHR40055">
    <property type="entry name" value="TRANSCRIPTIONAL REGULATOR YGIV-RELATED"/>
    <property type="match status" value="1"/>
</dbReference>
<dbReference type="InterPro" id="IPR018060">
    <property type="entry name" value="HTH_AraC"/>
</dbReference>
<dbReference type="InterPro" id="IPR009057">
    <property type="entry name" value="Homeodomain-like_sf"/>
</dbReference>
<dbReference type="SMART" id="SM00342">
    <property type="entry name" value="HTH_ARAC"/>
    <property type="match status" value="1"/>
</dbReference>
<dbReference type="Pfam" id="PF06445">
    <property type="entry name" value="GyrI-like"/>
    <property type="match status" value="1"/>
</dbReference>
<evidence type="ECO:0000313" key="5">
    <source>
        <dbReference type="Proteomes" id="UP000016487"/>
    </source>
</evidence>
<dbReference type="Gene3D" id="1.10.10.60">
    <property type="entry name" value="Homeodomain-like"/>
    <property type="match status" value="2"/>
</dbReference>
<evidence type="ECO:0000259" key="3">
    <source>
        <dbReference type="PROSITE" id="PS01124"/>
    </source>
</evidence>
<dbReference type="InterPro" id="IPR029442">
    <property type="entry name" value="GyrI-like"/>
</dbReference>
<proteinExistence type="predicted"/>
<dbReference type="GO" id="GO:0043565">
    <property type="term" value="F:sequence-specific DNA binding"/>
    <property type="evidence" value="ECO:0007669"/>
    <property type="project" value="InterPro"/>
</dbReference>
<comment type="caution">
    <text evidence="4">The sequence shown here is derived from an EMBL/GenBank/DDBJ whole genome shotgun (WGS) entry which is preliminary data.</text>
</comment>
<dbReference type="InterPro" id="IPR010499">
    <property type="entry name" value="AraC_E-bd"/>
</dbReference>
<dbReference type="SUPFAM" id="SSF55136">
    <property type="entry name" value="Probable bacterial effector-binding domain"/>
    <property type="match status" value="1"/>
</dbReference>
<evidence type="ECO:0000313" key="4">
    <source>
        <dbReference type="EMBL" id="KAF7764461.1"/>
    </source>
</evidence>
<evidence type="ECO:0000256" key="1">
    <source>
        <dbReference type="ARBA" id="ARBA00023015"/>
    </source>
</evidence>
<gene>
    <name evidence="4" type="ORF">PCIT_b0466</name>
</gene>
<dbReference type="SMART" id="SM00871">
    <property type="entry name" value="AraC_E_bind"/>
    <property type="match status" value="1"/>
</dbReference>
<sequence length="289" mass="33530">MKAMTRNLYRQRLLTVIDYMYENTQQDLDVNTLADKACMSVYHFHRIYRTFTGEPINVTVRRMRLLKASVMLLRSNMSQCDIAKKVQYSSVSAFNRAFTKHYGETPDAYRKKRNAGLTEPTTFYPPQQIEYQIMFNVKQQQTPELTLIGLKHRGDYMQIGQAFEKLSVIANSEQLLDEQTRFFGLYYDDPQSVDESNLRSYACITSPDNISEPLDPQLELITVPASKCISLLFKGDYAELEQPYEWLFGQWLPQSGLELADFPPFEEYLNDLKDTPPSELLTNICCLVK</sequence>
<dbReference type="GO" id="GO:0003700">
    <property type="term" value="F:DNA-binding transcription factor activity"/>
    <property type="evidence" value="ECO:0007669"/>
    <property type="project" value="InterPro"/>
</dbReference>
<protein>
    <submittedName>
        <fullName evidence="4">AraC family transcriptional regulator</fullName>
    </submittedName>
</protein>
<dbReference type="InterPro" id="IPR050908">
    <property type="entry name" value="SmbC-like"/>
</dbReference>
<keyword evidence="2" id="KW-0804">Transcription</keyword>
<dbReference type="Gene3D" id="3.20.80.10">
    <property type="entry name" value="Regulatory factor, effector binding domain"/>
    <property type="match status" value="1"/>
</dbReference>
<dbReference type="AlphaFoldDB" id="A0AAD4FPW8"/>
<reference evidence="4" key="2">
    <citation type="submission" date="2015-03" db="EMBL/GenBank/DDBJ databases">
        <title>Genome sequence of Pseudoalteromonas citrea.</title>
        <authorList>
            <person name="Xie B.-B."/>
            <person name="Rong J.-C."/>
            <person name="Qin Q.-L."/>
            <person name="Zhang Y.-Z."/>
        </authorList>
    </citation>
    <scope>NUCLEOTIDE SEQUENCE</scope>
    <source>
        <strain evidence="4">DSM 8771</strain>
    </source>
</reference>
<organism evidence="4 5">
    <name type="scientific">Pseudoalteromonas citrea</name>
    <dbReference type="NCBI Taxonomy" id="43655"/>
    <lineage>
        <taxon>Bacteria</taxon>
        <taxon>Pseudomonadati</taxon>
        <taxon>Pseudomonadota</taxon>
        <taxon>Gammaproteobacteria</taxon>
        <taxon>Alteromonadales</taxon>
        <taxon>Pseudoalteromonadaceae</taxon>
        <taxon>Pseudoalteromonas</taxon>
    </lineage>
</organism>
<keyword evidence="1" id="KW-0805">Transcription regulation</keyword>
<reference evidence="4" key="1">
    <citation type="journal article" date="2012" name="J. Bacteriol.">
        <title>Genome sequences of type strains of seven species of the marine bacterium Pseudoalteromonas.</title>
        <authorList>
            <person name="Xie B.B."/>
            <person name="Shu Y.L."/>
            <person name="Qin Q.L."/>
            <person name="Rong J.C."/>
            <person name="Zhang X.Y."/>
            <person name="Chen X.L."/>
            <person name="Shi M."/>
            <person name="He H.L."/>
            <person name="Zhou B.C."/>
            <person name="Zhang Y.Z."/>
        </authorList>
    </citation>
    <scope>NUCLEOTIDE SEQUENCE</scope>
    <source>
        <strain evidence="4">DSM 8771</strain>
    </source>
</reference>
<dbReference type="Pfam" id="PF12833">
    <property type="entry name" value="HTH_18"/>
    <property type="match status" value="1"/>
</dbReference>
<feature type="domain" description="HTH araC/xylS-type" evidence="3">
    <location>
        <begin position="14"/>
        <end position="112"/>
    </location>
</feature>
<evidence type="ECO:0000256" key="2">
    <source>
        <dbReference type="ARBA" id="ARBA00023163"/>
    </source>
</evidence>